<name>A0A2V5J948_9MICC</name>
<evidence type="ECO:0000313" key="1">
    <source>
        <dbReference type="EMBL" id="PYI39710.1"/>
    </source>
</evidence>
<sequence length="67" mass="7728">MSEFHVLPHWLGMEDSEVPFPLPQNWRVQEMVWFALEIRSQMGVILGSIWRLPDIDPAVTAHDSAGR</sequence>
<gene>
    <name evidence="1" type="ORF">CVS30_03310</name>
</gene>
<reference evidence="1 2" key="1">
    <citation type="submission" date="2018-05" db="EMBL/GenBank/DDBJ databases">
        <title>Genetic diversity of glacier-inhabiting Cryobacterium bacteria in China and description of Cryobacterium mengkeensis sp. nov. and Arthrobacter glacialis sp. nov.</title>
        <authorList>
            <person name="Liu Q."/>
            <person name="Xin Y.-H."/>
        </authorList>
    </citation>
    <scope>NUCLEOTIDE SEQUENCE [LARGE SCALE GENOMIC DNA]</scope>
    <source>
        <strain evidence="1 2">B7</strain>
    </source>
</reference>
<keyword evidence="2" id="KW-1185">Reference proteome</keyword>
<dbReference type="EMBL" id="QJVC01000002">
    <property type="protein sequence ID" value="PYI39710.1"/>
    <property type="molecule type" value="Genomic_DNA"/>
</dbReference>
<comment type="caution">
    <text evidence="1">The sequence shown here is derived from an EMBL/GenBank/DDBJ whole genome shotgun (WGS) entry which is preliminary data.</text>
</comment>
<dbReference type="AlphaFoldDB" id="A0A2V5J948"/>
<dbReference type="Proteomes" id="UP000247980">
    <property type="component" value="Unassembled WGS sequence"/>
</dbReference>
<organism evidence="1 2">
    <name type="scientific">Arthrobacter psychrolactophilus</name>
    <dbReference type="NCBI Taxonomy" id="92442"/>
    <lineage>
        <taxon>Bacteria</taxon>
        <taxon>Bacillati</taxon>
        <taxon>Actinomycetota</taxon>
        <taxon>Actinomycetes</taxon>
        <taxon>Micrococcales</taxon>
        <taxon>Micrococcaceae</taxon>
        <taxon>Arthrobacter</taxon>
    </lineage>
</organism>
<proteinExistence type="predicted"/>
<evidence type="ECO:0000313" key="2">
    <source>
        <dbReference type="Proteomes" id="UP000247980"/>
    </source>
</evidence>
<protein>
    <submittedName>
        <fullName evidence="1">Uncharacterized protein</fullName>
    </submittedName>
</protein>
<accession>A0A2V5J948</accession>